<dbReference type="STRING" id="656024.FsymDg_2514"/>
<accession>F8B286</accession>
<evidence type="ECO:0000313" key="2">
    <source>
        <dbReference type="EMBL" id="AEH09881.1"/>
    </source>
</evidence>
<evidence type="ECO:0000256" key="1">
    <source>
        <dbReference type="SAM" id="MobiDB-lite"/>
    </source>
</evidence>
<dbReference type="HOGENOM" id="CLU_2953781_0_0_11"/>
<feature type="compositionally biased region" description="Basic and acidic residues" evidence="1">
    <location>
        <begin position="41"/>
        <end position="52"/>
    </location>
</feature>
<dbReference type="AlphaFoldDB" id="F8B286"/>
<reference evidence="2 3" key="1">
    <citation type="submission" date="2011-05" db="EMBL/GenBank/DDBJ databases">
        <title>Complete sequence of chromosome of Frankia symbiont of Datisca glomerata.</title>
        <authorList>
            <consortium name="US DOE Joint Genome Institute"/>
            <person name="Lucas S."/>
            <person name="Han J."/>
            <person name="Lapidus A."/>
            <person name="Cheng J.-F."/>
            <person name="Goodwin L."/>
            <person name="Pitluck S."/>
            <person name="Peters L."/>
            <person name="Mikhailova N."/>
            <person name="Chertkov O."/>
            <person name="Teshima H."/>
            <person name="Han C."/>
            <person name="Tapia R."/>
            <person name="Land M."/>
            <person name="Hauser L."/>
            <person name="Kyrpides N."/>
            <person name="Ivanova N."/>
            <person name="Pagani I."/>
            <person name="Berry A."/>
            <person name="Pawlowski K."/>
            <person name="Persson T."/>
            <person name="Vanden Heuvel B."/>
            <person name="Benson D."/>
            <person name="Woyke T."/>
        </authorList>
    </citation>
    <scope>NUCLEOTIDE SEQUENCE [LARGE SCALE GENOMIC DNA]</scope>
    <source>
        <strain evidence="3">4085684</strain>
    </source>
</reference>
<name>F8B286_9ACTN</name>
<protein>
    <submittedName>
        <fullName evidence="2">Uncharacterized protein</fullName>
    </submittedName>
</protein>
<feature type="region of interest" description="Disordered" evidence="1">
    <location>
        <begin position="25"/>
        <end position="59"/>
    </location>
</feature>
<dbReference type="EMBL" id="CP002801">
    <property type="protein sequence ID" value="AEH09881.1"/>
    <property type="molecule type" value="Genomic_DNA"/>
</dbReference>
<gene>
    <name evidence="2" type="ordered locus">FsymDg_2514</name>
</gene>
<feature type="compositionally biased region" description="Gly residues" evidence="1">
    <location>
        <begin position="25"/>
        <end position="38"/>
    </location>
</feature>
<dbReference type="KEGG" id="fsy:FsymDg_2514"/>
<sequence>MVCASLDGGLANSVSSGCLPGGEEFGWAVGGGETGGGDSAAADRDEGERLVGERGPVFL</sequence>
<organism evidence="2 3">
    <name type="scientific">Candidatus Protofrankia datiscae</name>
    <dbReference type="NCBI Taxonomy" id="2716812"/>
    <lineage>
        <taxon>Bacteria</taxon>
        <taxon>Bacillati</taxon>
        <taxon>Actinomycetota</taxon>
        <taxon>Actinomycetes</taxon>
        <taxon>Frankiales</taxon>
        <taxon>Frankiaceae</taxon>
        <taxon>Protofrankia</taxon>
    </lineage>
</organism>
<keyword evidence="3" id="KW-1185">Reference proteome</keyword>
<proteinExistence type="predicted"/>
<dbReference type="Proteomes" id="UP000001549">
    <property type="component" value="Chromosome"/>
</dbReference>
<evidence type="ECO:0000313" key="3">
    <source>
        <dbReference type="Proteomes" id="UP000001549"/>
    </source>
</evidence>